<feature type="region of interest" description="Disordered" evidence="1">
    <location>
        <begin position="77"/>
        <end position="99"/>
    </location>
</feature>
<name>A0ABR2XDS1_9PEZI</name>
<reference evidence="2 3" key="1">
    <citation type="submission" date="2024-02" db="EMBL/GenBank/DDBJ databases">
        <title>First draft genome assembly of two strains of Seiridium cardinale.</title>
        <authorList>
            <person name="Emiliani G."/>
            <person name="Scali E."/>
        </authorList>
    </citation>
    <scope>NUCLEOTIDE SEQUENCE [LARGE SCALE GENOMIC DNA]</scope>
    <source>
        <strain evidence="2 3">BM-138-000479</strain>
    </source>
</reference>
<proteinExistence type="predicted"/>
<evidence type="ECO:0000313" key="2">
    <source>
        <dbReference type="EMBL" id="KAK9771953.1"/>
    </source>
</evidence>
<dbReference type="EMBL" id="JARVKM010000068">
    <property type="protein sequence ID" value="KAK9771953.1"/>
    <property type="molecule type" value="Genomic_DNA"/>
</dbReference>
<protein>
    <submittedName>
        <fullName evidence="2">Uncharacterized protein</fullName>
    </submittedName>
</protein>
<dbReference type="Proteomes" id="UP001465668">
    <property type="component" value="Unassembled WGS sequence"/>
</dbReference>
<organism evidence="2 3">
    <name type="scientific">Seiridium cardinale</name>
    <dbReference type="NCBI Taxonomy" id="138064"/>
    <lineage>
        <taxon>Eukaryota</taxon>
        <taxon>Fungi</taxon>
        <taxon>Dikarya</taxon>
        <taxon>Ascomycota</taxon>
        <taxon>Pezizomycotina</taxon>
        <taxon>Sordariomycetes</taxon>
        <taxon>Xylariomycetidae</taxon>
        <taxon>Amphisphaeriales</taxon>
        <taxon>Sporocadaceae</taxon>
        <taxon>Seiridium</taxon>
    </lineage>
</organism>
<comment type="caution">
    <text evidence="2">The sequence shown here is derived from an EMBL/GenBank/DDBJ whole genome shotgun (WGS) entry which is preliminary data.</text>
</comment>
<accession>A0ABR2XDS1</accession>
<gene>
    <name evidence="2" type="ORF">SCAR479_11434</name>
</gene>
<sequence length="99" mass="11024">MIMSRSVPIASAWFKDMSLLCSEIVANLVDADNRLIGMIEHVINICAGVARWGHLQSLAQFSHNGENSNYVLVSGDRDDSTRAYEDARNSDDDFKTPHI</sequence>
<keyword evidence="3" id="KW-1185">Reference proteome</keyword>
<evidence type="ECO:0000256" key="1">
    <source>
        <dbReference type="SAM" id="MobiDB-lite"/>
    </source>
</evidence>
<evidence type="ECO:0000313" key="3">
    <source>
        <dbReference type="Proteomes" id="UP001465668"/>
    </source>
</evidence>